<comment type="caution">
    <text evidence="12">The sequence shown here is derived from an EMBL/GenBank/DDBJ whole genome shotgun (WGS) entry which is preliminary data.</text>
</comment>
<dbReference type="AlphaFoldDB" id="A0A9D6V890"/>
<dbReference type="PANTHER" id="PTHR11070">
    <property type="entry name" value="UVRD / RECB / PCRA DNA HELICASE FAMILY MEMBER"/>
    <property type="match status" value="1"/>
</dbReference>
<dbReference type="InterPro" id="IPR027417">
    <property type="entry name" value="P-loop_NTPase"/>
</dbReference>
<evidence type="ECO:0000256" key="9">
    <source>
        <dbReference type="PROSITE-ProRule" id="PRU00560"/>
    </source>
</evidence>
<dbReference type="Gene3D" id="3.40.50.300">
    <property type="entry name" value="P-loop containing nucleotide triphosphate hydrolases"/>
    <property type="match status" value="2"/>
</dbReference>
<evidence type="ECO:0000256" key="4">
    <source>
        <dbReference type="ARBA" id="ARBA00022840"/>
    </source>
</evidence>
<dbReference type="GO" id="GO:0005524">
    <property type="term" value="F:ATP binding"/>
    <property type="evidence" value="ECO:0007669"/>
    <property type="project" value="UniProtKB-UniRule"/>
</dbReference>
<proteinExistence type="predicted"/>
<dbReference type="GO" id="GO:0003677">
    <property type="term" value="F:DNA binding"/>
    <property type="evidence" value="ECO:0007669"/>
    <property type="project" value="InterPro"/>
</dbReference>
<dbReference type="PROSITE" id="PS51198">
    <property type="entry name" value="UVRD_HELICASE_ATP_BIND"/>
    <property type="match status" value="1"/>
</dbReference>
<dbReference type="PROSITE" id="PS51217">
    <property type="entry name" value="UVRD_HELICASE_CTER"/>
    <property type="match status" value="1"/>
</dbReference>
<comment type="catalytic activity">
    <reaction evidence="8">
        <text>ATP + H2O = ADP + phosphate + H(+)</text>
        <dbReference type="Rhea" id="RHEA:13065"/>
        <dbReference type="ChEBI" id="CHEBI:15377"/>
        <dbReference type="ChEBI" id="CHEBI:15378"/>
        <dbReference type="ChEBI" id="CHEBI:30616"/>
        <dbReference type="ChEBI" id="CHEBI:43474"/>
        <dbReference type="ChEBI" id="CHEBI:456216"/>
        <dbReference type="EC" id="5.6.2.4"/>
    </reaction>
</comment>
<organism evidence="12 13">
    <name type="scientific">Desulfomonile tiedjei</name>
    <dbReference type="NCBI Taxonomy" id="2358"/>
    <lineage>
        <taxon>Bacteria</taxon>
        <taxon>Pseudomonadati</taxon>
        <taxon>Thermodesulfobacteriota</taxon>
        <taxon>Desulfomonilia</taxon>
        <taxon>Desulfomonilales</taxon>
        <taxon>Desulfomonilaceae</taxon>
        <taxon>Desulfomonile</taxon>
    </lineage>
</organism>
<evidence type="ECO:0000256" key="5">
    <source>
        <dbReference type="ARBA" id="ARBA00023235"/>
    </source>
</evidence>
<protein>
    <recommendedName>
        <fullName evidence="7">DNA 3'-5' helicase</fullName>
        <ecNumber evidence="7">5.6.2.4</ecNumber>
    </recommendedName>
</protein>
<evidence type="ECO:0000313" key="12">
    <source>
        <dbReference type="EMBL" id="MBI5250822.1"/>
    </source>
</evidence>
<reference evidence="12" key="1">
    <citation type="submission" date="2020-07" db="EMBL/GenBank/DDBJ databases">
        <title>Huge and variable diversity of episymbiotic CPR bacteria and DPANN archaea in groundwater ecosystems.</title>
        <authorList>
            <person name="He C.Y."/>
            <person name="Keren R."/>
            <person name="Whittaker M."/>
            <person name="Farag I.F."/>
            <person name="Doudna J."/>
            <person name="Cate J.H.D."/>
            <person name="Banfield J.F."/>
        </authorList>
    </citation>
    <scope>NUCLEOTIDE SEQUENCE</scope>
    <source>
        <strain evidence="12">NC_groundwater_1664_Pr3_B-0.1um_52_9</strain>
    </source>
</reference>
<evidence type="ECO:0000256" key="8">
    <source>
        <dbReference type="ARBA" id="ARBA00048988"/>
    </source>
</evidence>
<keyword evidence="1 9" id="KW-0547">Nucleotide-binding</keyword>
<comment type="catalytic activity">
    <reaction evidence="6">
        <text>Couples ATP hydrolysis with the unwinding of duplex DNA by translocating in the 3'-5' direction.</text>
        <dbReference type="EC" id="5.6.2.4"/>
    </reaction>
</comment>
<dbReference type="GO" id="GO:0016787">
    <property type="term" value="F:hydrolase activity"/>
    <property type="evidence" value="ECO:0007669"/>
    <property type="project" value="UniProtKB-UniRule"/>
</dbReference>
<dbReference type="SUPFAM" id="SSF52540">
    <property type="entry name" value="P-loop containing nucleoside triphosphate hydrolases"/>
    <property type="match status" value="1"/>
</dbReference>
<comment type="caution">
    <text evidence="9">Lacks conserved residue(s) required for the propagation of feature annotation.</text>
</comment>
<evidence type="ECO:0000259" key="11">
    <source>
        <dbReference type="PROSITE" id="PS51217"/>
    </source>
</evidence>
<feature type="domain" description="UvrD-like helicase ATP-binding" evidence="10">
    <location>
        <begin position="1"/>
        <end position="220"/>
    </location>
</feature>
<dbReference type="Proteomes" id="UP000807825">
    <property type="component" value="Unassembled WGS sequence"/>
</dbReference>
<keyword evidence="4 9" id="KW-0067">ATP-binding</keyword>
<evidence type="ECO:0000256" key="1">
    <source>
        <dbReference type="ARBA" id="ARBA00022741"/>
    </source>
</evidence>
<dbReference type="Gene3D" id="1.10.486.10">
    <property type="entry name" value="PCRA, domain 4"/>
    <property type="match status" value="1"/>
</dbReference>
<accession>A0A9D6V890</accession>
<evidence type="ECO:0000256" key="7">
    <source>
        <dbReference type="ARBA" id="ARBA00034808"/>
    </source>
</evidence>
<name>A0A9D6V890_9BACT</name>
<evidence type="ECO:0000256" key="6">
    <source>
        <dbReference type="ARBA" id="ARBA00034617"/>
    </source>
</evidence>
<keyword evidence="3 9" id="KW-0347">Helicase</keyword>
<dbReference type="Pfam" id="PF00580">
    <property type="entry name" value="UvrD-helicase"/>
    <property type="match status" value="1"/>
</dbReference>
<dbReference type="EMBL" id="JACRDE010000395">
    <property type="protein sequence ID" value="MBI5250822.1"/>
    <property type="molecule type" value="Genomic_DNA"/>
</dbReference>
<dbReference type="PANTHER" id="PTHR11070:SF3">
    <property type="entry name" value="DNA 3'-5' HELICASE"/>
    <property type="match status" value="1"/>
</dbReference>
<dbReference type="CDD" id="cd17932">
    <property type="entry name" value="DEXQc_UvrD"/>
    <property type="match status" value="1"/>
</dbReference>
<evidence type="ECO:0000256" key="3">
    <source>
        <dbReference type="ARBA" id="ARBA00022806"/>
    </source>
</evidence>
<feature type="domain" description="UvrD-like helicase C-terminal" evidence="11">
    <location>
        <begin position="221"/>
        <end position="481"/>
    </location>
</feature>
<dbReference type="EC" id="5.6.2.4" evidence="7"/>
<dbReference type="InterPro" id="IPR014016">
    <property type="entry name" value="UvrD-like_ATP-bd"/>
</dbReference>
<dbReference type="InterPro" id="IPR014017">
    <property type="entry name" value="DNA_helicase_UvrD-like_C"/>
</dbReference>
<evidence type="ECO:0000313" key="13">
    <source>
        <dbReference type="Proteomes" id="UP000807825"/>
    </source>
</evidence>
<feature type="non-terminal residue" evidence="12">
    <location>
        <position position="1"/>
    </location>
</feature>
<dbReference type="GO" id="GO:0005829">
    <property type="term" value="C:cytosol"/>
    <property type="evidence" value="ECO:0007669"/>
    <property type="project" value="TreeGrafter"/>
</dbReference>
<keyword evidence="2 9" id="KW-0378">Hydrolase</keyword>
<evidence type="ECO:0000259" key="10">
    <source>
        <dbReference type="PROSITE" id="PS51198"/>
    </source>
</evidence>
<evidence type="ECO:0000256" key="2">
    <source>
        <dbReference type="ARBA" id="ARBA00022801"/>
    </source>
</evidence>
<sequence length="564" mass="64191">AQLLDVRVAAVAGGTFHSTGNMLLRRYASLLGFESSFSIMDQGDSLEALDHVKKSLNPPIGDAKGFPKTRTIAEIITRSVGSSCSIAESLKKRYPHFEEYAPEIERILNQYEQHKKSNNLMDYDDLLVNMIRLLEEHEKVREDVSTKWQYVLVDEYQDTNRLQAKIVRLLAYTHDNVMVVGDDSQSIYSFRGADFTHIMEFPKIFQGSRIIRLEENYRSTAPILTVTNSIIERAAMGYPKRLFTRKSGGPLPIQARASTEREQSRFVLQCVKELHEHGVPLSEVAVLFRAGFHSFDLESELTRNNITFVKYGGFKFLESLHIKDVVAHLRIIINPKDRLSWIRILRLLPGIGDKTALQLAGRIVEAGVPKTASELTGKPQKYSESLGKLVDLINELDADTGPISHKVELINHYYFPFLKEKYDNYPKRMRDLDYLADLTTGYKSLNRFLNDMALEPPDEEKTNGYGKQDALVLSTIHSAKGLEWHTVILIWAAEGRIPSPMAIGSPEDLEEERRLLYVATTRAKHNLVVVAPHMALDRQKGHVPVKLSRFVEEIPQEYFRTHSV</sequence>
<gene>
    <name evidence="12" type="ORF">HY912_15135</name>
</gene>
<dbReference type="InterPro" id="IPR000212">
    <property type="entry name" value="DNA_helicase_UvrD/REP"/>
</dbReference>
<dbReference type="Pfam" id="PF13361">
    <property type="entry name" value="UvrD_C"/>
    <property type="match status" value="1"/>
</dbReference>
<dbReference type="GO" id="GO:0043138">
    <property type="term" value="F:3'-5' DNA helicase activity"/>
    <property type="evidence" value="ECO:0007669"/>
    <property type="project" value="UniProtKB-EC"/>
</dbReference>
<dbReference type="GO" id="GO:0000725">
    <property type="term" value="P:recombinational repair"/>
    <property type="evidence" value="ECO:0007669"/>
    <property type="project" value="TreeGrafter"/>
</dbReference>
<keyword evidence="5" id="KW-0413">Isomerase</keyword>